<sequence length="125" mass="13796">MRFFWKIVLLTAIPIGGYLLYKKSKRLSEIEVPSEPTEENRATSESPPSLSRAFGRRAAEGRGGVGSTEQIIERLTEIDGVTSRVAENLVEKGIKSKEALTKLSEEELRSVKGIGPKRAAKILKL</sequence>
<dbReference type="GO" id="GO:0006281">
    <property type="term" value="P:DNA repair"/>
    <property type="evidence" value="ECO:0007669"/>
    <property type="project" value="InterPro"/>
</dbReference>
<reference evidence="3 4" key="1">
    <citation type="submission" date="2017-08" db="EMBL/GenBank/DDBJ databases">
        <title>Aliifodinibius alkalisoli sp. nov., isolated from saline alkaline soil.</title>
        <authorList>
            <person name="Liu D."/>
            <person name="Zhang G."/>
        </authorList>
    </citation>
    <scope>NUCLEOTIDE SEQUENCE [LARGE SCALE GENOMIC DNA]</scope>
    <source>
        <strain evidence="3 4">WN023</strain>
    </source>
</reference>
<evidence type="ECO:0000256" key="1">
    <source>
        <dbReference type="SAM" id="MobiDB-lite"/>
    </source>
</evidence>
<comment type="caution">
    <text evidence="3">The sequence shown here is derived from an EMBL/GenBank/DDBJ whole genome shotgun (WGS) entry which is preliminary data.</text>
</comment>
<keyword evidence="4" id="KW-1185">Reference proteome</keyword>
<feature type="domain" description="Helix-hairpin-helix DNA-binding motif class 1" evidence="2">
    <location>
        <begin position="106"/>
        <end position="125"/>
    </location>
</feature>
<dbReference type="GO" id="GO:0000166">
    <property type="term" value="F:nucleotide binding"/>
    <property type="evidence" value="ECO:0007669"/>
    <property type="project" value="InterPro"/>
</dbReference>
<name>A0A2A2GBK6_9BACT</name>
<dbReference type="SMART" id="SM00278">
    <property type="entry name" value="HhH1"/>
    <property type="match status" value="2"/>
</dbReference>
<dbReference type="AlphaFoldDB" id="A0A2A2GBK6"/>
<gene>
    <name evidence="3" type="ORF">CK503_07185</name>
</gene>
<dbReference type="RefSeq" id="WP_095606111.1">
    <property type="nucleotide sequence ID" value="NZ_NSKE01000004.1"/>
</dbReference>
<dbReference type="GO" id="GO:0003677">
    <property type="term" value="F:DNA binding"/>
    <property type="evidence" value="ECO:0007669"/>
    <property type="project" value="InterPro"/>
</dbReference>
<dbReference type="OrthoDB" id="9873175at2"/>
<accession>A0A2A2GBK6</accession>
<evidence type="ECO:0000313" key="4">
    <source>
        <dbReference type="Proteomes" id="UP000218831"/>
    </source>
</evidence>
<feature type="region of interest" description="Disordered" evidence="1">
    <location>
        <begin position="30"/>
        <end position="65"/>
    </location>
</feature>
<evidence type="ECO:0000313" key="3">
    <source>
        <dbReference type="EMBL" id="PAU94570.1"/>
    </source>
</evidence>
<dbReference type="Pfam" id="PF14520">
    <property type="entry name" value="HHH_5"/>
    <property type="match status" value="1"/>
</dbReference>
<evidence type="ECO:0000259" key="2">
    <source>
        <dbReference type="SMART" id="SM00278"/>
    </source>
</evidence>
<feature type="domain" description="Helix-hairpin-helix DNA-binding motif class 1" evidence="2">
    <location>
        <begin position="73"/>
        <end position="92"/>
    </location>
</feature>
<dbReference type="SUPFAM" id="SSF47794">
    <property type="entry name" value="Rad51 N-terminal domain-like"/>
    <property type="match status" value="1"/>
</dbReference>
<dbReference type="Gene3D" id="1.10.150.20">
    <property type="entry name" value="5' to 3' exonuclease, C-terminal subdomain"/>
    <property type="match status" value="1"/>
</dbReference>
<dbReference type="InterPro" id="IPR003583">
    <property type="entry name" value="Hlx-hairpin-Hlx_DNA-bd_motif"/>
</dbReference>
<dbReference type="InterPro" id="IPR010995">
    <property type="entry name" value="DNA_repair_Rad51/TF_NusA_a-hlx"/>
</dbReference>
<dbReference type="Proteomes" id="UP000218831">
    <property type="component" value="Unassembled WGS sequence"/>
</dbReference>
<organism evidence="3 4">
    <name type="scientific">Fodinibius salipaludis</name>
    <dbReference type="NCBI Taxonomy" id="2032627"/>
    <lineage>
        <taxon>Bacteria</taxon>
        <taxon>Pseudomonadati</taxon>
        <taxon>Balneolota</taxon>
        <taxon>Balneolia</taxon>
        <taxon>Balneolales</taxon>
        <taxon>Balneolaceae</taxon>
        <taxon>Fodinibius</taxon>
    </lineage>
</organism>
<protein>
    <recommendedName>
        <fullName evidence="2">Helix-hairpin-helix DNA-binding motif class 1 domain-containing protein</fullName>
    </recommendedName>
</protein>
<dbReference type="EMBL" id="NSKE01000004">
    <property type="protein sequence ID" value="PAU94570.1"/>
    <property type="molecule type" value="Genomic_DNA"/>
</dbReference>
<proteinExistence type="predicted"/>